<evidence type="ECO:0000256" key="1">
    <source>
        <dbReference type="ARBA" id="ARBA00022741"/>
    </source>
</evidence>
<gene>
    <name evidence="7" type="ORF">Forpe1208_v017228</name>
</gene>
<dbReference type="SMART" id="SM00487">
    <property type="entry name" value="DEXDc"/>
    <property type="match status" value="1"/>
</dbReference>
<dbReference type="EMBL" id="JAELUQ010000021">
    <property type="protein sequence ID" value="KAG7402421.1"/>
    <property type="molecule type" value="Genomic_DNA"/>
</dbReference>
<dbReference type="PROSITE" id="PS51192">
    <property type="entry name" value="HELICASE_ATP_BIND_1"/>
    <property type="match status" value="1"/>
</dbReference>
<dbReference type="CDD" id="cd18008">
    <property type="entry name" value="DEXDc_SHPRH-like"/>
    <property type="match status" value="1"/>
</dbReference>
<comment type="caution">
    <text evidence="7">The sequence shown here is derived from an EMBL/GenBank/DDBJ whole genome shotgun (WGS) entry which is preliminary data.</text>
</comment>
<dbReference type="AlphaFoldDB" id="A0A8J5NED9"/>
<evidence type="ECO:0000313" key="8">
    <source>
        <dbReference type="Proteomes" id="UP000694050"/>
    </source>
</evidence>
<protein>
    <submittedName>
        <fullName evidence="7">Putative SWI/SNF-related matrix-associated actin-dependent regulator of chromatin subfamily A member 3-like 1</fullName>
    </submittedName>
</protein>
<keyword evidence="2" id="KW-0378">Hydrolase</keyword>
<organism evidence="7 8">
    <name type="scientific">Fusarium oxysporum f. sp. rapae</name>
    <dbReference type="NCBI Taxonomy" id="485398"/>
    <lineage>
        <taxon>Eukaryota</taxon>
        <taxon>Fungi</taxon>
        <taxon>Dikarya</taxon>
        <taxon>Ascomycota</taxon>
        <taxon>Pezizomycotina</taxon>
        <taxon>Sordariomycetes</taxon>
        <taxon>Hypocreomycetidae</taxon>
        <taxon>Hypocreales</taxon>
        <taxon>Nectriaceae</taxon>
        <taxon>Fusarium</taxon>
        <taxon>Fusarium oxysporum species complex</taxon>
    </lineage>
</organism>
<evidence type="ECO:0000259" key="5">
    <source>
        <dbReference type="PROSITE" id="PS51192"/>
    </source>
</evidence>
<dbReference type="CDD" id="cd18793">
    <property type="entry name" value="SF2_C_SNF"/>
    <property type="match status" value="1"/>
</dbReference>
<evidence type="ECO:0000256" key="3">
    <source>
        <dbReference type="ARBA" id="ARBA00022840"/>
    </source>
</evidence>
<evidence type="ECO:0000256" key="2">
    <source>
        <dbReference type="ARBA" id="ARBA00022801"/>
    </source>
</evidence>
<name>A0A8J5NED9_FUSOX</name>
<dbReference type="GO" id="GO:0016787">
    <property type="term" value="F:hydrolase activity"/>
    <property type="evidence" value="ECO:0007669"/>
    <property type="project" value="UniProtKB-KW"/>
</dbReference>
<dbReference type="PANTHER" id="PTHR45626:SF22">
    <property type="entry name" value="DNA REPAIR PROTEIN RAD5"/>
    <property type="match status" value="1"/>
</dbReference>
<dbReference type="PANTHER" id="PTHR45626">
    <property type="entry name" value="TRANSCRIPTION TERMINATION FACTOR 2-RELATED"/>
    <property type="match status" value="1"/>
</dbReference>
<dbReference type="GO" id="GO:0005524">
    <property type="term" value="F:ATP binding"/>
    <property type="evidence" value="ECO:0007669"/>
    <property type="project" value="UniProtKB-KW"/>
</dbReference>
<evidence type="ECO:0000259" key="6">
    <source>
        <dbReference type="PROSITE" id="PS51194"/>
    </source>
</evidence>
<accession>A0A8J5NED9</accession>
<dbReference type="InterPro" id="IPR001650">
    <property type="entry name" value="Helicase_C-like"/>
</dbReference>
<reference evidence="7" key="1">
    <citation type="submission" date="2021-04" db="EMBL/GenBank/DDBJ databases">
        <title>First draft genome resource for Brassicaceae pathogens Fusarium oxysporum f. sp. raphani and Fusarium oxysporum f. sp. rapae.</title>
        <authorList>
            <person name="Asai S."/>
        </authorList>
    </citation>
    <scope>NUCLEOTIDE SEQUENCE</scope>
    <source>
        <strain evidence="7">Tf1208</strain>
    </source>
</reference>
<sequence>MEPTAKRRKTTSRTSCGDPIEDTFLTPNSEVGGEQDSSSPSPFQIDQISLNNSSSNIICFGMLNIPTLKSLPGPQPFENVDIRQGGEIFSSASDISRGSIRSRHAQLLELFRTEHIDMDLAISSIGSSANTLSRQCALQVILYGDKDLSDGLKEVLRSQNLFLQDPYGASRDVLYWNPQRYCNFPETRTSHFHSTKDSQKKTVEQVSRVDSLAAFTSGDDLPETAPSSHVRTSLKPHQKQALSFMISRERGWNFGTPNADLWSLKQNNRQTSQEFVNNVSGASQYVSPPDFRGGILADSMGYGKTLSMIALIAHDRNVMTNKPSVLDTKTTLVVVPPSLLDNWRNDLSSHLYDATLVWASHHGLSKISTIEELRAVDIVLTTYPTAVTEWRKRGHQSVLFSHHWHRIILDEAHYIKNPSTATSKAVCHIQSTRRWAVTGTPIQNSPSDLQSILRFIKAYPYSDKAIFDDDINRKLKSGEEEEAVNRLKRLLSFLMLRRSSTTVLPPRKDFIQFLEFDSQELEAYRQAAEMALVCINNALQSSNAANGYINTLQKITTLRRICNLGHLNSGIDPESPNDTGCSKEATWDQIAAQRALDQFLSLGLNPSCVGCQQPMDIITREPERPPLCHLTQCCRLWCAECFNSTIYGTSLCYCEPKCHSIELRVPSPKLAGNSELCSRRQDFPVKIRALITDLRQQPSGSKSVVFSFWKSTLDLAHAALTTDRVPCVQVDGTVPGNRRWELFDQFRRDSSVRVLLLTLSCGAVGLNLTAASRAYLMEPQWNPTLEEQALSRIHRIGQTRPVTTVRFIMDNSIEQVSKQGS</sequence>
<feature type="compositionally biased region" description="Basic residues" evidence="4">
    <location>
        <begin position="1"/>
        <end position="11"/>
    </location>
</feature>
<keyword evidence="3" id="KW-0067">ATP-binding</keyword>
<proteinExistence type="predicted"/>
<dbReference type="InterPro" id="IPR000330">
    <property type="entry name" value="SNF2_N"/>
</dbReference>
<dbReference type="GO" id="GO:0008094">
    <property type="term" value="F:ATP-dependent activity, acting on DNA"/>
    <property type="evidence" value="ECO:0007669"/>
    <property type="project" value="TreeGrafter"/>
</dbReference>
<evidence type="ECO:0000256" key="4">
    <source>
        <dbReference type="SAM" id="MobiDB-lite"/>
    </source>
</evidence>
<dbReference type="Pfam" id="PF00176">
    <property type="entry name" value="SNF2-rel_dom"/>
    <property type="match status" value="1"/>
</dbReference>
<dbReference type="Proteomes" id="UP000694050">
    <property type="component" value="Unassembled WGS sequence"/>
</dbReference>
<feature type="region of interest" description="Disordered" evidence="4">
    <location>
        <begin position="1"/>
        <end position="46"/>
    </location>
</feature>
<dbReference type="InterPro" id="IPR050628">
    <property type="entry name" value="SNF2_RAD54_helicase_TF"/>
</dbReference>
<evidence type="ECO:0000313" key="7">
    <source>
        <dbReference type="EMBL" id="KAG7402421.1"/>
    </source>
</evidence>
<dbReference type="InterPro" id="IPR049730">
    <property type="entry name" value="SNF2/RAD54-like_C"/>
</dbReference>
<dbReference type="GO" id="GO:0006281">
    <property type="term" value="P:DNA repair"/>
    <property type="evidence" value="ECO:0007669"/>
    <property type="project" value="TreeGrafter"/>
</dbReference>
<feature type="domain" description="Helicase ATP-binding" evidence="5">
    <location>
        <begin position="285"/>
        <end position="459"/>
    </location>
</feature>
<feature type="compositionally biased region" description="Polar residues" evidence="4">
    <location>
        <begin position="25"/>
        <end position="46"/>
    </location>
</feature>
<dbReference type="SMART" id="SM00490">
    <property type="entry name" value="HELICc"/>
    <property type="match status" value="1"/>
</dbReference>
<keyword evidence="1" id="KW-0547">Nucleotide-binding</keyword>
<dbReference type="Pfam" id="PF00271">
    <property type="entry name" value="Helicase_C"/>
    <property type="match status" value="1"/>
</dbReference>
<dbReference type="InterPro" id="IPR014001">
    <property type="entry name" value="Helicase_ATP-bd"/>
</dbReference>
<feature type="domain" description="Helicase C-terminal" evidence="6">
    <location>
        <begin position="686"/>
        <end position="821"/>
    </location>
</feature>
<dbReference type="PROSITE" id="PS51194">
    <property type="entry name" value="HELICASE_CTER"/>
    <property type="match status" value="1"/>
</dbReference>
<dbReference type="GO" id="GO:0005634">
    <property type="term" value="C:nucleus"/>
    <property type="evidence" value="ECO:0007669"/>
    <property type="project" value="TreeGrafter"/>
</dbReference>